<dbReference type="SUPFAM" id="SSF53474">
    <property type="entry name" value="alpha/beta-Hydrolases"/>
    <property type="match status" value="1"/>
</dbReference>
<sequence length="319" mass="32692">MSTPDPRTPTTALEAVEAVDRLLDGPHGPLSVRTYRAAAPAGPGEPAQVPTASQPATTSAPRPLLVWAHGGGFAYGSLDMAEGDWVARALAVRGVAVVSVDYGLAPPVEALEAGELRQVAADAGVHHPVPGEELAFALDWAREQAPGLGADPAAVSLGGASAGGNLAAGVAVSRLGDGGTPPRHLVLAYPTLHAVQPPTPEDLRALLDADPEADRFGPDPVRRMYENHLGGPIEEAPLAAVPGTATPEQLAGHPPTTIVTSEVDELRVSGEAHAETLRTAGVDVELAMEPGVRHGHLNRPDEGQAAVSTIERVAARLLG</sequence>
<dbReference type="GO" id="GO:0016787">
    <property type="term" value="F:hydrolase activity"/>
    <property type="evidence" value="ECO:0007669"/>
    <property type="project" value="UniProtKB-KW"/>
</dbReference>
<comment type="caution">
    <text evidence="4">The sequence shown here is derived from an EMBL/GenBank/DDBJ whole genome shotgun (WGS) entry which is preliminary data.</text>
</comment>
<dbReference type="InterPro" id="IPR050300">
    <property type="entry name" value="GDXG_lipolytic_enzyme"/>
</dbReference>
<dbReference type="PANTHER" id="PTHR48081">
    <property type="entry name" value="AB HYDROLASE SUPERFAMILY PROTEIN C4A8.06C"/>
    <property type="match status" value="1"/>
</dbReference>
<feature type="domain" description="Alpha/beta hydrolase fold-3" evidence="3">
    <location>
        <begin position="128"/>
        <end position="296"/>
    </location>
</feature>
<proteinExistence type="predicted"/>
<dbReference type="Proteomes" id="UP001501736">
    <property type="component" value="Unassembled WGS sequence"/>
</dbReference>
<gene>
    <name evidence="4" type="ORF">GCM10020260_09870</name>
</gene>
<organism evidence="4 5">
    <name type="scientific">Nesterenkonia halobia</name>
    <dbReference type="NCBI Taxonomy" id="37922"/>
    <lineage>
        <taxon>Bacteria</taxon>
        <taxon>Bacillati</taxon>
        <taxon>Actinomycetota</taxon>
        <taxon>Actinomycetes</taxon>
        <taxon>Micrococcales</taxon>
        <taxon>Micrococcaceae</taxon>
        <taxon>Nesterenkonia</taxon>
    </lineage>
</organism>
<accession>A0ABP6RCD6</accession>
<dbReference type="PANTHER" id="PTHR48081:SF8">
    <property type="entry name" value="ALPHA_BETA HYDROLASE FOLD-3 DOMAIN-CONTAINING PROTEIN-RELATED"/>
    <property type="match status" value="1"/>
</dbReference>
<reference evidence="5" key="1">
    <citation type="journal article" date="2019" name="Int. J. Syst. Evol. Microbiol.">
        <title>The Global Catalogue of Microorganisms (GCM) 10K type strain sequencing project: providing services to taxonomists for standard genome sequencing and annotation.</title>
        <authorList>
            <consortium name="The Broad Institute Genomics Platform"/>
            <consortium name="The Broad Institute Genome Sequencing Center for Infectious Disease"/>
            <person name="Wu L."/>
            <person name="Ma J."/>
        </authorList>
    </citation>
    <scope>NUCLEOTIDE SEQUENCE [LARGE SCALE GENOMIC DNA]</scope>
    <source>
        <strain evidence="5">JCM 11483</strain>
    </source>
</reference>
<dbReference type="Gene3D" id="3.40.50.1820">
    <property type="entry name" value="alpha/beta hydrolase"/>
    <property type="match status" value="1"/>
</dbReference>
<name>A0ABP6RCD6_9MICC</name>
<evidence type="ECO:0000259" key="3">
    <source>
        <dbReference type="Pfam" id="PF07859"/>
    </source>
</evidence>
<dbReference type="InterPro" id="IPR029058">
    <property type="entry name" value="AB_hydrolase_fold"/>
</dbReference>
<evidence type="ECO:0000313" key="4">
    <source>
        <dbReference type="EMBL" id="GAA3282582.1"/>
    </source>
</evidence>
<dbReference type="EMBL" id="BAAAYG010000003">
    <property type="protein sequence ID" value="GAA3282582.1"/>
    <property type="molecule type" value="Genomic_DNA"/>
</dbReference>
<feature type="domain" description="Alpha/beta hydrolase fold-3" evidence="3">
    <location>
        <begin position="65"/>
        <end position="107"/>
    </location>
</feature>
<keyword evidence="5" id="KW-1185">Reference proteome</keyword>
<dbReference type="RefSeq" id="WP_344718782.1">
    <property type="nucleotide sequence ID" value="NZ_BAAAYG010000003.1"/>
</dbReference>
<evidence type="ECO:0000256" key="2">
    <source>
        <dbReference type="SAM" id="MobiDB-lite"/>
    </source>
</evidence>
<protein>
    <submittedName>
        <fullName evidence="4">Alpha/beta hydrolase</fullName>
    </submittedName>
</protein>
<dbReference type="InterPro" id="IPR013094">
    <property type="entry name" value="AB_hydrolase_3"/>
</dbReference>
<feature type="region of interest" description="Disordered" evidence="2">
    <location>
        <begin position="38"/>
        <end position="58"/>
    </location>
</feature>
<evidence type="ECO:0000256" key="1">
    <source>
        <dbReference type="ARBA" id="ARBA00022801"/>
    </source>
</evidence>
<dbReference type="Pfam" id="PF07859">
    <property type="entry name" value="Abhydrolase_3"/>
    <property type="match status" value="2"/>
</dbReference>
<evidence type="ECO:0000313" key="5">
    <source>
        <dbReference type="Proteomes" id="UP001501736"/>
    </source>
</evidence>
<keyword evidence="1 4" id="KW-0378">Hydrolase</keyword>
<feature type="compositionally biased region" description="Low complexity" evidence="2">
    <location>
        <begin position="38"/>
        <end position="47"/>
    </location>
</feature>